<dbReference type="Gene3D" id="3.10.450.50">
    <property type="match status" value="1"/>
</dbReference>
<protein>
    <submittedName>
        <fullName evidence="2">Nuclear transport factor 2 family protein</fullName>
    </submittedName>
</protein>
<dbReference type="AlphaFoldDB" id="A0A921MF72"/>
<dbReference type="InterPro" id="IPR032710">
    <property type="entry name" value="NTF2-like_dom_sf"/>
</dbReference>
<name>A0A921MF72_9MICO</name>
<accession>A0A921MF72</accession>
<evidence type="ECO:0000313" key="3">
    <source>
        <dbReference type="Proteomes" id="UP000784435"/>
    </source>
</evidence>
<dbReference type="InterPro" id="IPR037401">
    <property type="entry name" value="SnoaL-like"/>
</dbReference>
<reference evidence="2" key="2">
    <citation type="submission" date="2021-09" db="EMBL/GenBank/DDBJ databases">
        <authorList>
            <person name="Gilroy R."/>
        </authorList>
    </citation>
    <scope>NUCLEOTIDE SEQUENCE</scope>
    <source>
        <strain evidence="2">ChiGjej5B5-7349</strain>
    </source>
</reference>
<dbReference type="Pfam" id="PF12680">
    <property type="entry name" value="SnoaL_2"/>
    <property type="match status" value="1"/>
</dbReference>
<evidence type="ECO:0000313" key="2">
    <source>
        <dbReference type="EMBL" id="HJG80259.1"/>
    </source>
</evidence>
<sequence length="138" mass="15275">MSSPSMKSSDRPAVISAWHDFAADPDRDRLRALLAPDVTFRSPAVHTPQEGPQITEAYLWAALQVLGPTIEYVHEWYDESSAVLMFTATIDGREVSGVDIITWDDTDRIVDFTVIARPFKGLQALITAMGAELEKLQG</sequence>
<gene>
    <name evidence="2" type="ORF">K8V08_07585</name>
</gene>
<organism evidence="2 3">
    <name type="scientific">Brevibacterium senegalense</name>
    <dbReference type="NCBI Taxonomy" id="1033736"/>
    <lineage>
        <taxon>Bacteria</taxon>
        <taxon>Bacillati</taxon>
        <taxon>Actinomycetota</taxon>
        <taxon>Actinomycetes</taxon>
        <taxon>Micrococcales</taxon>
        <taxon>Brevibacteriaceae</taxon>
        <taxon>Brevibacterium</taxon>
    </lineage>
</organism>
<dbReference type="SUPFAM" id="SSF54427">
    <property type="entry name" value="NTF2-like"/>
    <property type="match status" value="1"/>
</dbReference>
<comment type="caution">
    <text evidence="2">The sequence shown here is derived from an EMBL/GenBank/DDBJ whole genome shotgun (WGS) entry which is preliminary data.</text>
</comment>
<dbReference type="EMBL" id="DYUK01000161">
    <property type="protein sequence ID" value="HJG80259.1"/>
    <property type="molecule type" value="Genomic_DNA"/>
</dbReference>
<dbReference type="Proteomes" id="UP000784435">
    <property type="component" value="Unassembled WGS sequence"/>
</dbReference>
<reference evidence="2" key="1">
    <citation type="journal article" date="2021" name="PeerJ">
        <title>Extensive microbial diversity within the chicken gut microbiome revealed by metagenomics and culture.</title>
        <authorList>
            <person name="Gilroy R."/>
            <person name="Ravi A."/>
            <person name="Getino M."/>
            <person name="Pursley I."/>
            <person name="Horton D.L."/>
            <person name="Alikhan N.F."/>
            <person name="Baker D."/>
            <person name="Gharbi K."/>
            <person name="Hall N."/>
            <person name="Watson M."/>
            <person name="Adriaenssens E.M."/>
            <person name="Foster-Nyarko E."/>
            <person name="Jarju S."/>
            <person name="Secka A."/>
            <person name="Antonio M."/>
            <person name="Oren A."/>
            <person name="Chaudhuri R.R."/>
            <person name="La Ragione R."/>
            <person name="Hildebrand F."/>
            <person name="Pallen M.J."/>
        </authorList>
    </citation>
    <scope>NUCLEOTIDE SEQUENCE</scope>
    <source>
        <strain evidence="2">ChiGjej5B5-7349</strain>
    </source>
</reference>
<feature type="domain" description="SnoaL-like" evidence="1">
    <location>
        <begin position="17"/>
        <end position="111"/>
    </location>
</feature>
<proteinExistence type="predicted"/>
<evidence type="ECO:0000259" key="1">
    <source>
        <dbReference type="Pfam" id="PF12680"/>
    </source>
</evidence>